<dbReference type="Pfam" id="PF17259">
    <property type="entry name" value="DUF5325"/>
    <property type="match status" value="1"/>
</dbReference>
<organism evidence="2 3">
    <name type="scientific">Bacillus zhangzhouensis</name>
    <dbReference type="NCBI Taxonomy" id="1178540"/>
    <lineage>
        <taxon>Bacteria</taxon>
        <taxon>Bacillati</taxon>
        <taxon>Bacillota</taxon>
        <taxon>Bacilli</taxon>
        <taxon>Bacillales</taxon>
        <taxon>Bacillaceae</taxon>
        <taxon>Bacillus</taxon>
    </lineage>
</organism>
<dbReference type="InterPro" id="IPR035211">
    <property type="entry name" value="DUF5325"/>
</dbReference>
<accession>A0A081LFH8</accession>
<reference evidence="2 3" key="1">
    <citation type="submission" date="2012-09" db="EMBL/GenBank/DDBJ databases">
        <title>Genome Sequence of Bacillus sp. DW5-4.</title>
        <authorList>
            <person name="Lai Q."/>
            <person name="Liu Y."/>
            <person name="Shao Z."/>
        </authorList>
    </citation>
    <scope>NUCLEOTIDE SEQUENCE [LARGE SCALE GENOMIC DNA]</scope>
    <source>
        <strain evidence="2 3">DW5-4</strain>
    </source>
</reference>
<comment type="caution">
    <text evidence="2">The sequence shown here is derived from an EMBL/GenBank/DDBJ whole genome shotgun (WGS) entry which is preliminary data.</text>
</comment>
<sequence length="59" mass="6423">MKQIKWLLLLCALLAVVSMAFIGVSVAEKSTLGTCLSIVFAMIFMGTGFTLKRKLNVQS</sequence>
<evidence type="ECO:0008006" key="4">
    <source>
        <dbReference type="Google" id="ProtNLM"/>
    </source>
</evidence>
<evidence type="ECO:0000313" key="2">
    <source>
        <dbReference type="EMBL" id="KEP28004.1"/>
    </source>
</evidence>
<evidence type="ECO:0000313" key="3">
    <source>
        <dbReference type="Proteomes" id="UP000028091"/>
    </source>
</evidence>
<dbReference type="OrthoDB" id="2679959at2"/>
<protein>
    <recommendedName>
        <fullName evidence="4">DUF5325 family protein</fullName>
    </recommendedName>
</protein>
<dbReference type="Proteomes" id="UP000028091">
    <property type="component" value="Unassembled WGS sequence"/>
</dbReference>
<keyword evidence="1" id="KW-0812">Transmembrane</keyword>
<dbReference type="EMBL" id="JOTP01000002">
    <property type="protein sequence ID" value="KEP28004.1"/>
    <property type="molecule type" value="Genomic_DNA"/>
</dbReference>
<dbReference type="eggNOG" id="ENOG50326WX">
    <property type="taxonomic scope" value="Bacteria"/>
</dbReference>
<evidence type="ECO:0000256" key="1">
    <source>
        <dbReference type="SAM" id="Phobius"/>
    </source>
</evidence>
<dbReference type="AlphaFoldDB" id="A0A081LFH8"/>
<proteinExistence type="predicted"/>
<feature type="transmembrane region" description="Helical" evidence="1">
    <location>
        <begin position="30"/>
        <end position="51"/>
    </location>
</feature>
<gene>
    <name evidence="2" type="ORF">BA70_07980</name>
</gene>
<dbReference type="RefSeq" id="WP_034318096.1">
    <property type="nucleotide sequence ID" value="NZ_JAVIKA010000002.1"/>
</dbReference>
<name>A0A081LFH8_9BACI</name>
<keyword evidence="1" id="KW-1133">Transmembrane helix</keyword>
<keyword evidence="1" id="KW-0472">Membrane</keyword>
<keyword evidence="3" id="KW-1185">Reference proteome</keyword>